<dbReference type="InterPro" id="IPR050240">
    <property type="entry name" value="DNA_pol_type-B"/>
</dbReference>
<dbReference type="STRING" id="1162668.LFE_1535"/>
<dbReference type="Gene3D" id="1.10.287.690">
    <property type="entry name" value="Helix hairpin bin"/>
    <property type="match status" value="1"/>
</dbReference>
<sequence>MIHDIPNDTAYLFDVTEELETIGVWILPSGKKEILYLPDDSFKPSIIARGSSKQCQEFLKTLDPIASSIEIKNSVWHDLETGKDVSCMEIIFLHLHSFRRFQRSAEQYRNSPISLYNIDIDILQRYFYTKNLYPLCPIQIHKKTSEQGYLIHREDSQQSPLEDLSALNILSMKISSDTLILCDEHEERILEERGSALKSYLEHIFKTHNPDILMTIGGDNALFPLFKRIGMQPPHRKTTSPIKKGLSAENKPHLRGRWHLDTKTSFFLKESGLPGLLEVSRFAQTDLQGLARSTPGKAISSAQLAHAFQRKILIPWKRQSVEHFSRASDLLKKDRGGMVLIPRSGVHNQVAEIDFSSMYPSLMVEKNISPETINTTCCTGTPVPNSPHRICCCRKGFIPEVLLPILKKRLYLKNLKIQTLDQQDRENLDSRQKALKWILVVCFGYLGYHNARFGSVEAHECVTAWGRETLLVARDLVEDSGYKVIHGIVDALWFGPVAPDHKTQLDHLFAAIESKTGVAILMEGIYDWIAFPRGSADPERASSTKYFGKFSDGRIKCRGIMSRQSSTPGFIRDVQEEILEKMGHYHSTSEIIEAIPSLLAQSLEKKSDLNDRLVPLKDLLINIRLSKNLSDYKKMTDFVRAAQKKGSDDTAGTRIQYWLAGRHSGYMGDHVVADGSHEVPTIDVEEYQRLLEKAVLEVLDPFINLPATQPRL</sequence>
<dbReference type="AlphaFoldDB" id="I0IPL8"/>
<proteinExistence type="inferred from homology"/>
<dbReference type="GO" id="GO:0000166">
    <property type="term" value="F:nucleotide binding"/>
    <property type="evidence" value="ECO:0007669"/>
    <property type="project" value="InterPro"/>
</dbReference>
<keyword evidence="3" id="KW-0808">Transferase</keyword>
<dbReference type="Proteomes" id="UP000007382">
    <property type="component" value="Chromosome"/>
</dbReference>
<dbReference type="GO" id="GO:0003887">
    <property type="term" value="F:DNA-directed DNA polymerase activity"/>
    <property type="evidence" value="ECO:0007669"/>
    <property type="project" value="UniProtKB-KW"/>
</dbReference>
<dbReference type="InterPro" id="IPR006172">
    <property type="entry name" value="DNA-dir_DNA_pol_B"/>
</dbReference>
<dbReference type="KEGG" id="lfc:LFE_1535"/>
<dbReference type="EMBL" id="AP012342">
    <property type="protein sequence ID" value="BAM07217.1"/>
    <property type="molecule type" value="Genomic_DNA"/>
</dbReference>
<dbReference type="PANTHER" id="PTHR10322">
    <property type="entry name" value="DNA POLYMERASE CATALYTIC SUBUNIT"/>
    <property type="match status" value="1"/>
</dbReference>
<dbReference type="Gene3D" id="3.90.1600.10">
    <property type="entry name" value="Palm domain of DNA polymerase"/>
    <property type="match status" value="1"/>
</dbReference>
<evidence type="ECO:0000256" key="6">
    <source>
        <dbReference type="ARBA" id="ARBA00023125"/>
    </source>
</evidence>
<evidence type="ECO:0000256" key="3">
    <source>
        <dbReference type="ARBA" id="ARBA00022679"/>
    </source>
</evidence>
<dbReference type="Pfam" id="PF00136">
    <property type="entry name" value="DNA_pol_B"/>
    <property type="match status" value="1"/>
</dbReference>
<keyword evidence="10" id="KW-1185">Reference proteome</keyword>
<comment type="similarity">
    <text evidence="1">Belongs to the DNA polymerase type-B family.</text>
</comment>
<dbReference type="InterPro" id="IPR023211">
    <property type="entry name" value="DNA_pol_palm_dom_sf"/>
</dbReference>
<evidence type="ECO:0000256" key="5">
    <source>
        <dbReference type="ARBA" id="ARBA00022932"/>
    </source>
</evidence>
<dbReference type="HOGENOM" id="CLU_000203_6_2_0"/>
<dbReference type="PANTHER" id="PTHR10322:SF23">
    <property type="entry name" value="DNA POLYMERASE DELTA CATALYTIC SUBUNIT"/>
    <property type="match status" value="1"/>
</dbReference>
<evidence type="ECO:0000256" key="7">
    <source>
        <dbReference type="ARBA" id="ARBA00049244"/>
    </source>
</evidence>
<dbReference type="InterPro" id="IPR042087">
    <property type="entry name" value="DNA_pol_B_thumb"/>
</dbReference>
<dbReference type="RefSeq" id="WP_014449704.1">
    <property type="nucleotide sequence ID" value="NC_017094.1"/>
</dbReference>
<keyword evidence="6" id="KW-0238">DNA-binding</keyword>
<dbReference type="InterPro" id="IPR006134">
    <property type="entry name" value="DNA-dir_DNA_pol_B_multi_dom"/>
</dbReference>
<dbReference type="GO" id="GO:0003677">
    <property type="term" value="F:DNA binding"/>
    <property type="evidence" value="ECO:0007669"/>
    <property type="project" value="UniProtKB-KW"/>
</dbReference>
<dbReference type="OrthoDB" id="139066at2"/>
<dbReference type="GO" id="GO:0006261">
    <property type="term" value="P:DNA-templated DNA replication"/>
    <property type="evidence" value="ECO:0007669"/>
    <property type="project" value="TreeGrafter"/>
</dbReference>
<reference evidence="10" key="2">
    <citation type="submission" date="2012-03" db="EMBL/GenBank/DDBJ databases">
        <title>The complete genome sequence of the pioneer microbe on fresh volcanic deposit, Leptospirillum ferrooxidans strain C2-3.</title>
        <authorList>
            <person name="Fujimura R."/>
            <person name="Sato Y."/>
            <person name="Nishizawa T."/>
            <person name="Nanba K."/>
            <person name="Oshima K."/>
            <person name="Hattori M."/>
            <person name="Kamijo T."/>
            <person name="Ohta H."/>
        </authorList>
    </citation>
    <scope>NUCLEOTIDE SEQUENCE [LARGE SCALE GENOMIC DNA]</scope>
    <source>
        <strain evidence="10">C2-3</strain>
    </source>
</reference>
<feature type="domain" description="DNA-directed DNA polymerase family B multifunctional" evidence="8">
    <location>
        <begin position="304"/>
        <end position="480"/>
    </location>
</feature>
<reference evidence="9 10" key="1">
    <citation type="journal article" date="2012" name="J. Bacteriol.">
        <title>Complete Genome Sequence of Leptospirillum ferrooxidans Strain C2-3, Isolated from a Fresh Volcanic Ash Deposit on the Island of Miyake, Japan.</title>
        <authorList>
            <person name="Fujimura R."/>
            <person name="Sato Y."/>
            <person name="Nishizawa T."/>
            <person name="Oshima K."/>
            <person name="Kim S.-W."/>
            <person name="Hattori M."/>
            <person name="Kamijo T."/>
            <person name="Ohta H."/>
        </authorList>
    </citation>
    <scope>NUCLEOTIDE SEQUENCE [LARGE SCALE GENOMIC DNA]</scope>
    <source>
        <strain evidence="9 10">C2-3</strain>
    </source>
</reference>
<evidence type="ECO:0000256" key="1">
    <source>
        <dbReference type="ARBA" id="ARBA00005755"/>
    </source>
</evidence>
<evidence type="ECO:0000313" key="10">
    <source>
        <dbReference type="Proteomes" id="UP000007382"/>
    </source>
</evidence>
<dbReference type="SUPFAM" id="SSF56672">
    <property type="entry name" value="DNA/RNA polymerases"/>
    <property type="match status" value="1"/>
</dbReference>
<comment type="catalytic activity">
    <reaction evidence="7">
        <text>DNA(n) + a 2'-deoxyribonucleoside 5'-triphosphate = DNA(n+1) + diphosphate</text>
        <dbReference type="Rhea" id="RHEA:22508"/>
        <dbReference type="Rhea" id="RHEA-COMP:17339"/>
        <dbReference type="Rhea" id="RHEA-COMP:17340"/>
        <dbReference type="ChEBI" id="CHEBI:33019"/>
        <dbReference type="ChEBI" id="CHEBI:61560"/>
        <dbReference type="ChEBI" id="CHEBI:173112"/>
        <dbReference type="EC" id="2.7.7.7"/>
    </reaction>
</comment>
<keyword evidence="5" id="KW-0239">DNA-directed DNA polymerase</keyword>
<evidence type="ECO:0000313" key="9">
    <source>
        <dbReference type="EMBL" id="BAM07217.1"/>
    </source>
</evidence>
<dbReference type="Gene3D" id="1.10.132.60">
    <property type="entry name" value="DNA polymerase family B, C-terminal domain"/>
    <property type="match status" value="1"/>
</dbReference>
<dbReference type="EC" id="2.7.7.7" evidence="2"/>
<dbReference type="SMART" id="SM00486">
    <property type="entry name" value="POLBc"/>
    <property type="match status" value="1"/>
</dbReference>
<dbReference type="InterPro" id="IPR043502">
    <property type="entry name" value="DNA/RNA_pol_sf"/>
</dbReference>
<name>I0IPL8_LEPFC</name>
<organism evidence="9 10">
    <name type="scientific">Leptospirillum ferrooxidans (strain C2-3)</name>
    <dbReference type="NCBI Taxonomy" id="1162668"/>
    <lineage>
        <taxon>Bacteria</taxon>
        <taxon>Pseudomonadati</taxon>
        <taxon>Nitrospirota</taxon>
        <taxon>Nitrospiria</taxon>
        <taxon>Nitrospirales</taxon>
        <taxon>Nitrospiraceae</taxon>
        <taxon>Leptospirillum</taxon>
    </lineage>
</organism>
<gene>
    <name evidence="9" type="ordered locus">LFE_1535</name>
</gene>
<protein>
    <recommendedName>
        <fullName evidence="2">DNA-directed DNA polymerase</fullName>
        <ecNumber evidence="2">2.7.7.7</ecNumber>
    </recommendedName>
</protein>
<evidence type="ECO:0000256" key="2">
    <source>
        <dbReference type="ARBA" id="ARBA00012417"/>
    </source>
</evidence>
<dbReference type="PATRIC" id="fig|1162668.3.peg.1820"/>
<evidence type="ECO:0000259" key="8">
    <source>
        <dbReference type="Pfam" id="PF00136"/>
    </source>
</evidence>
<evidence type="ECO:0000256" key="4">
    <source>
        <dbReference type="ARBA" id="ARBA00022695"/>
    </source>
</evidence>
<keyword evidence="4" id="KW-0548">Nucleotidyltransferase</keyword>
<accession>I0IPL8</accession>
<dbReference type="eggNOG" id="COG0417">
    <property type="taxonomic scope" value="Bacteria"/>
</dbReference>